<accession>Q2IAA2</accession>
<organism evidence="1">
    <name type="scientific">Human cytomegalovirus</name>
    <name type="common">HHV-5</name>
    <name type="synonym">Human herpesvirus 5</name>
    <dbReference type="NCBI Taxonomy" id="10359"/>
    <lineage>
        <taxon>Viruses</taxon>
        <taxon>Duplodnaviria</taxon>
        <taxon>Heunggongvirae</taxon>
        <taxon>Peploviricota</taxon>
        <taxon>Herviviricetes</taxon>
        <taxon>Herpesvirales</taxon>
        <taxon>Orthoherpesviridae</taxon>
        <taxon>Betaherpesvirinae</taxon>
        <taxon>Cytomegalovirus</taxon>
        <taxon>Cytomegalovirus humanbeta5</taxon>
    </lineage>
</organism>
<dbReference type="Proteomes" id="UP000114314">
    <property type="component" value="Genome"/>
</dbReference>
<dbReference type="EMBL" id="DQ115754">
    <property type="protein sequence ID" value="ABA02155.1"/>
    <property type="molecule type" value="Genomic_DNA"/>
</dbReference>
<dbReference type="GO" id="GO:0008009">
    <property type="term" value="F:chemokine activity"/>
    <property type="evidence" value="ECO:0007669"/>
    <property type="project" value="InterPro"/>
</dbReference>
<dbReference type="SUPFAM" id="SSF54117">
    <property type="entry name" value="Interleukin 8-like chemokines"/>
    <property type="match status" value="1"/>
</dbReference>
<dbReference type="GO" id="GO:0005576">
    <property type="term" value="C:extracellular region"/>
    <property type="evidence" value="ECO:0007669"/>
    <property type="project" value="InterPro"/>
</dbReference>
<reference evidence="1" key="1">
    <citation type="journal article" date="2006" name="Virol. J.">
        <title>Analysis of the human cytomegalovirus genomic region from UL146 through UL147A reveals sequence hypervariability, genotypic stability, and overlapping transcripts.</title>
        <authorList>
            <person name="Lurain N.S."/>
            <person name="Fox A.M."/>
            <person name="Lichy H.M."/>
            <person name="Bhorade S.M."/>
            <person name="Ware C.F."/>
            <person name="Huang D.D."/>
            <person name="Kwan S.P."/>
            <person name="Garrity E.R."/>
            <person name="Chou S."/>
        </authorList>
    </citation>
    <scope>NUCLEOTIDE SEQUENCE</scope>
    <source>
        <strain evidence="1">E760</strain>
    </source>
</reference>
<dbReference type="GO" id="GO:0006955">
    <property type="term" value="P:immune response"/>
    <property type="evidence" value="ECO:0007669"/>
    <property type="project" value="InterPro"/>
</dbReference>
<evidence type="ECO:0000313" key="2">
    <source>
        <dbReference type="EMBL" id="AKI22547.1"/>
    </source>
</evidence>
<proteinExistence type="predicted"/>
<gene>
    <name evidence="2" type="primary">UL146</name>
</gene>
<sequence>MRLIFGALIISLTYMYYYEVHGTELRCKCLDGKKLPPKTIMLGNFWFHRESGGPRCNNNEYFLYLGGGKKHGPGVCLSPHHPFSKWLDKRNDNRWYNVNVTKQPERGPGKITVTLVGLKE</sequence>
<dbReference type="EMBL" id="MN929782">
    <property type="protein sequence ID" value="QOX59008.1"/>
    <property type="molecule type" value="Genomic_DNA"/>
</dbReference>
<reference evidence="3" key="3">
    <citation type="submission" date="2020-01" db="EMBL/GenBank/DDBJ databases">
        <title>The frequency of Cytomegalovirus non-ELR UL146 genotypes in neonates with congenital CMV disease is comparable to strains in the background population.</title>
        <authorList>
            <person name="Rosenkilde M.M."/>
            <person name="Benfield T.L."/>
            <person name="Nielsen L."/>
            <person name="Sundelin T."/>
            <person name="Luttichau H.R."/>
        </authorList>
    </citation>
    <scope>NUCLEOTIDE SEQUENCE</scope>
    <source>
        <strain evidence="3">DEN048</strain>
    </source>
</reference>
<reference evidence="2 4" key="2">
    <citation type="journal article" date="2015" name="J. Virol.">
        <title>High-throughput analysis of human cytomegalovirus genome diversity highlights the widespread occurrence of gene-disrupting mutations and pervasive recombination.</title>
        <authorList>
            <person name="Sijmons S."/>
            <person name="Thys K."/>
            <person name="Mbong Ngwese M."/>
            <person name="Van Damme E."/>
            <person name="Dvorak J."/>
            <person name="Van Loock M."/>
            <person name="Li G."/>
            <person name="Tachezy R."/>
            <person name="Busson L."/>
            <person name="Aerssens J."/>
            <person name="Van Ranst M."/>
            <person name="Maes P."/>
        </authorList>
    </citation>
    <scope>NUCLEOTIDE SEQUENCE [LARGE SCALE GENOMIC DNA]</scope>
    <source>
        <strain evidence="2">BE/40/2011</strain>
    </source>
</reference>
<evidence type="ECO:0000313" key="3">
    <source>
        <dbReference type="EMBL" id="QOX59008.1"/>
    </source>
</evidence>
<dbReference type="EMBL" id="KP745722">
    <property type="protein sequence ID" value="AKI22547.1"/>
    <property type="molecule type" value="Genomic_DNA"/>
</dbReference>
<dbReference type="InterPro" id="IPR036048">
    <property type="entry name" value="Interleukin_8-like_sf"/>
</dbReference>
<name>Q2IAA2_HCMV</name>
<evidence type="ECO:0000313" key="1">
    <source>
        <dbReference type="EMBL" id="ABA02155.1"/>
    </source>
</evidence>
<evidence type="ECO:0000313" key="4">
    <source>
        <dbReference type="Proteomes" id="UP000114314"/>
    </source>
</evidence>
<protein>
    <submittedName>
        <fullName evidence="2 3">VCXCL1</fullName>
    </submittedName>
    <submittedName>
        <fullName evidence="1">UL146</fullName>
    </submittedName>
</protein>
<dbReference type="Gene3D" id="2.40.50.40">
    <property type="match status" value="1"/>
</dbReference>
<organismHost>
    <name type="scientific">Homo sapiens</name>
    <name type="common">Human</name>
    <dbReference type="NCBI Taxonomy" id="9606"/>
</organismHost>